<sequence length="376" mass="41313">MKKFLFLFMSLSCGYIKEAYPIISQRNLDNFSVTFGAPILTSTAETLDKGSWAVGERMEYDRTHPFSDVTLLSNPLSESQKGFFMNFFMLSYGLLDNFTVGTFLPIQHSHGLRAVNEATLSAANEASLHLINKADLDEAKKAELHADYEAGLHEDNETDPHAANQAEQKKTPTVTNLGNISGVGDSTIFGIWRPHQGNKGASAITMAFLFGMNLPTGKKTARTREGELFPAANQPGTGAWVPFAGVIFSKKMGRLSLSSNFTYSQTTKGTQFTTLGSYFYYDFAATYPLYEHQGKMAYKTEGILELTGEYLNHDKINGIKDPNTGGNSIYVNPGIRVNVGESISCFLGAGFPVVEKYYGTQVKSRYAVYSGIEVSL</sequence>
<dbReference type="HOGENOM" id="CLU_735542_0_0_6"/>
<organism evidence="2 4">
    <name type="scientific">Legionella micdadei</name>
    <name type="common">Tatlockia micdadei</name>
    <dbReference type="NCBI Taxonomy" id="451"/>
    <lineage>
        <taxon>Bacteria</taxon>
        <taxon>Pseudomonadati</taxon>
        <taxon>Pseudomonadota</taxon>
        <taxon>Gammaproteobacteria</taxon>
        <taxon>Legionellales</taxon>
        <taxon>Legionellaceae</taxon>
        <taxon>Legionella</taxon>
    </lineage>
</organism>
<dbReference type="RefSeq" id="WP_045099739.1">
    <property type="nucleotide sequence ID" value="NZ_CP020614.1"/>
</dbReference>
<evidence type="ECO:0000256" key="1">
    <source>
        <dbReference type="SAM" id="MobiDB-lite"/>
    </source>
</evidence>
<dbReference type="PATRIC" id="fig|451.8.peg.3042"/>
<dbReference type="Proteomes" id="UP000182998">
    <property type="component" value="Unassembled WGS sequence"/>
</dbReference>
<evidence type="ECO:0008006" key="6">
    <source>
        <dbReference type="Google" id="ProtNLM"/>
    </source>
</evidence>
<accession>A0A098GGC2</accession>
<protein>
    <recommendedName>
        <fullName evidence="6">Transporter</fullName>
    </recommendedName>
</protein>
<name>A0A098GGC2_LEGMI</name>
<dbReference type="KEGG" id="tmc:LMI_2242"/>
<keyword evidence="5" id="KW-1185">Reference proteome</keyword>
<evidence type="ECO:0000313" key="2">
    <source>
        <dbReference type="EMBL" id="CEG61513.1"/>
    </source>
</evidence>
<dbReference type="EMBL" id="LN614830">
    <property type="protein sequence ID" value="CEG61513.1"/>
    <property type="molecule type" value="Genomic_DNA"/>
</dbReference>
<dbReference type="EMBL" id="FMVN01000008">
    <property type="protein sequence ID" value="SCY44729.1"/>
    <property type="molecule type" value="Genomic_DNA"/>
</dbReference>
<reference evidence="3 5" key="3">
    <citation type="submission" date="2016-10" db="EMBL/GenBank/DDBJ databases">
        <authorList>
            <person name="Varghese N."/>
            <person name="Submissions S."/>
        </authorList>
    </citation>
    <scope>NUCLEOTIDE SEQUENCE [LARGE SCALE GENOMIC DNA]</scope>
    <source>
        <strain evidence="3 5">ATCC 33218</strain>
    </source>
</reference>
<evidence type="ECO:0000313" key="5">
    <source>
        <dbReference type="Proteomes" id="UP000182998"/>
    </source>
</evidence>
<dbReference type="STRING" id="451.B6N58_04940"/>
<feature type="region of interest" description="Disordered" evidence="1">
    <location>
        <begin position="154"/>
        <end position="178"/>
    </location>
</feature>
<evidence type="ECO:0000313" key="4">
    <source>
        <dbReference type="Proteomes" id="UP000032414"/>
    </source>
</evidence>
<dbReference type="Proteomes" id="UP000032414">
    <property type="component" value="Chromosome I"/>
</dbReference>
<reference evidence="2" key="1">
    <citation type="submission" date="2014-09" db="EMBL/GenBank/DDBJ databases">
        <authorList>
            <person name="GOMEZ-VALERO Laura"/>
        </authorList>
    </citation>
    <scope>NUCLEOTIDE SEQUENCE</scope>
    <source>
        <strain evidence="2">ATCC33218</strain>
    </source>
</reference>
<evidence type="ECO:0000313" key="3">
    <source>
        <dbReference type="EMBL" id="SCY44729.1"/>
    </source>
</evidence>
<dbReference type="OrthoDB" id="5562536at2"/>
<dbReference type="AlphaFoldDB" id="A0A098GGC2"/>
<gene>
    <name evidence="2" type="ORF">LMI_2242</name>
    <name evidence="3" type="ORF">SAMN02982997_01720</name>
</gene>
<reference evidence="4" key="2">
    <citation type="submission" date="2014-09" db="EMBL/GenBank/DDBJ databases">
        <authorList>
            <person name="Gomez-Valero L."/>
        </authorList>
    </citation>
    <scope>NUCLEOTIDE SEQUENCE [LARGE SCALE GENOMIC DNA]</scope>
    <source>
        <strain evidence="4">ATCC33218</strain>
    </source>
</reference>
<proteinExistence type="predicted"/>